<feature type="domain" description="Pyrin" evidence="8">
    <location>
        <begin position="1"/>
        <end position="94"/>
    </location>
</feature>
<dbReference type="PROSITE" id="PS50824">
    <property type="entry name" value="DAPIN"/>
    <property type="match status" value="1"/>
</dbReference>
<dbReference type="InterPro" id="IPR011029">
    <property type="entry name" value="DEATH-like_dom_sf"/>
</dbReference>
<dbReference type="SUPFAM" id="SSF47986">
    <property type="entry name" value="DEATH domain"/>
    <property type="match status" value="2"/>
</dbReference>
<dbReference type="GO" id="GO:0006954">
    <property type="term" value="P:inflammatory response"/>
    <property type="evidence" value="ECO:0007669"/>
    <property type="project" value="UniProtKB-KW"/>
</dbReference>
<dbReference type="PROSITE" id="PS50209">
    <property type="entry name" value="CARD"/>
    <property type="match status" value="1"/>
</dbReference>
<organism evidence="9 10">
    <name type="scientific">Alosa alosa</name>
    <name type="common">allis shad</name>
    <dbReference type="NCBI Taxonomy" id="278164"/>
    <lineage>
        <taxon>Eukaryota</taxon>
        <taxon>Metazoa</taxon>
        <taxon>Chordata</taxon>
        <taxon>Craniata</taxon>
        <taxon>Vertebrata</taxon>
        <taxon>Euteleostomi</taxon>
        <taxon>Actinopterygii</taxon>
        <taxon>Neopterygii</taxon>
        <taxon>Teleostei</taxon>
        <taxon>Clupei</taxon>
        <taxon>Clupeiformes</taxon>
        <taxon>Clupeoidei</taxon>
        <taxon>Clupeidae</taxon>
        <taxon>Alosa</taxon>
    </lineage>
</organism>
<evidence type="ECO:0000256" key="6">
    <source>
        <dbReference type="ARBA" id="ARBA00023233"/>
    </source>
</evidence>
<comment type="subcellular location">
    <subcellularLocation>
        <location evidence="1">Inflammasome</location>
    </subcellularLocation>
</comment>
<feature type="domain" description="CARD" evidence="7">
    <location>
        <begin position="100"/>
        <end position="191"/>
    </location>
</feature>
<accession>A0AAV6GDJ4</accession>
<comment type="caution">
    <text evidence="9">The sequence shown here is derived from an EMBL/GenBank/DDBJ whole genome shotgun (WGS) entry which is preliminary data.</text>
</comment>
<gene>
    <name evidence="9" type="ORF">AALO_G00181800</name>
</gene>
<dbReference type="InterPro" id="IPR004020">
    <property type="entry name" value="DAPIN"/>
</dbReference>
<dbReference type="InterPro" id="IPR051249">
    <property type="entry name" value="NLRP_Inflammasome"/>
</dbReference>
<reference evidence="9" key="1">
    <citation type="submission" date="2020-10" db="EMBL/GenBank/DDBJ databases">
        <title>Chromosome-scale genome assembly of the Allis shad, Alosa alosa.</title>
        <authorList>
            <person name="Margot Z."/>
            <person name="Christophe K."/>
            <person name="Cabau C."/>
            <person name="Louis A."/>
            <person name="Berthelot C."/>
            <person name="Parey E."/>
            <person name="Roest Crollius H."/>
            <person name="Montfort J."/>
            <person name="Robinson-Rechavi M."/>
            <person name="Bucao C."/>
            <person name="Bouchez O."/>
            <person name="Gislard M."/>
            <person name="Lluch J."/>
            <person name="Milhes M."/>
            <person name="Lampietro C."/>
            <person name="Lopez Roques C."/>
            <person name="Donnadieu C."/>
            <person name="Braasch I."/>
            <person name="Desvignes T."/>
            <person name="Postlethwait J."/>
            <person name="Bobe J."/>
            <person name="Guiguen Y."/>
        </authorList>
    </citation>
    <scope>NUCLEOTIDE SEQUENCE</scope>
    <source>
        <strain evidence="9">M-15738</strain>
        <tissue evidence="9">Blood</tissue>
    </source>
</reference>
<dbReference type="SMART" id="SM01289">
    <property type="entry name" value="PYRIN"/>
    <property type="match status" value="1"/>
</dbReference>
<dbReference type="PANTHER" id="PTHR46985:SF2">
    <property type="entry name" value="APOPTOSIS-ASSOCIATED SPECK-LIKE PROTEIN CONTAINING A CARD"/>
    <property type="match status" value="1"/>
</dbReference>
<keyword evidence="6" id="KW-1271">Inflammasome</keyword>
<sequence>MSDKTIKFWIIDALENLSAKDLKKFKVMLCDREEEPRVTRRAVEDADEMDLADLLVKMCTESKAAQVTIDTFKKLGFNNEATMLASKVSSGDGNSAGSKYMTAGQHFIDKHRISLIERITAVDPILDRLLMKKVITQENYSDIRCLNTSYKKMRELFEMGSIRSSVKGKDCLYEVLMESEPFVMEELRERS</sequence>
<evidence type="ECO:0000259" key="7">
    <source>
        <dbReference type="PROSITE" id="PS50209"/>
    </source>
</evidence>
<evidence type="ECO:0000256" key="4">
    <source>
        <dbReference type="ARBA" id="ARBA00022859"/>
    </source>
</evidence>
<dbReference type="InterPro" id="IPR033516">
    <property type="entry name" value="CARD8/ASC/NALP1_CARD"/>
</dbReference>
<dbReference type="GO" id="GO:0061702">
    <property type="term" value="C:canonical inflammasome complex"/>
    <property type="evidence" value="ECO:0007669"/>
    <property type="project" value="UniProtKB-SubCell"/>
</dbReference>
<dbReference type="EMBL" id="JADWDJ010000013">
    <property type="protein sequence ID" value="KAG5271595.1"/>
    <property type="molecule type" value="Genomic_DNA"/>
</dbReference>
<dbReference type="GO" id="GO:0045087">
    <property type="term" value="P:innate immune response"/>
    <property type="evidence" value="ECO:0007669"/>
    <property type="project" value="UniProtKB-KW"/>
</dbReference>
<dbReference type="GO" id="GO:0042981">
    <property type="term" value="P:regulation of apoptotic process"/>
    <property type="evidence" value="ECO:0007669"/>
    <property type="project" value="InterPro"/>
</dbReference>
<dbReference type="Gene3D" id="1.10.533.10">
    <property type="entry name" value="Death Domain, Fas"/>
    <property type="match status" value="2"/>
</dbReference>
<keyword evidence="10" id="KW-1185">Reference proteome</keyword>
<dbReference type="InterPro" id="IPR001315">
    <property type="entry name" value="CARD"/>
</dbReference>
<dbReference type="PANTHER" id="PTHR46985">
    <property type="entry name" value="NACHT, LRR AND PYD DOMAINS-CONTAINING PROTEIN 1"/>
    <property type="match status" value="1"/>
</dbReference>
<keyword evidence="2" id="KW-0963">Cytoplasm</keyword>
<keyword evidence="5" id="KW-0395">Inflammatory response</keyword>
<protein>
    <submittedName>
        <fullName evidence="9">Uncharacterized protein</fullName>
    </submittedName>
</protein>
<evidence type="ECO:0000256" key="5">
    <source>
        <dbReference type="ARBA" id="ARBA00023198"/>
    </source>
</evidence>
<evidence type="ECO:0000313" key="9">
    <source>
        <dbReference type="EMBL" id="KAG5271595.1"/>
    </source>
</evidence>
<dbReference type="AlphaFoldDB" id="A0AAV6GDJ4"/>
<dbReference type="Proteomes" id="UP000823561">
    <property type="component" value="Chromosome 13"/>
</dbReference>
<proteinExistence type="predicted"/>
<evidence type="ECO:0000313" key="10">
    <source>
        <dbReference type="Proteomes" id="UP000823561"/>
    </source>
</evidence>
<dbReference type="CDD" id="cd08330">
    <property type="entry name" value="CARD_ASC_NALP1"/>
    <property type="match status" value="1"/>
</dbReference>
<dbReference type="Pfam" id="PF00619">
    <property type="entry name" value="CARD"/>
    <property type="match status" value="1"/>
</dbReference>
<name>A0AAV6GDJ4_9TELE</name>
<evidence type="ECO:0000256" key="3">
    <source>
        <dbReference type="ARBA" id="ARBA00022588"/>
    </source>
</evidence>
<dbReference type="Pfam" id="PF02758">
    <property type="entry name" value="PYRIN"/>
    <property type="match status" value="1"/>
</dbReference>
<keyword evidence="4" id="KW-0391">Immunity</keyword>
<evidence type="ECO:0000256" key="2">
    <source>
        <dbReference type="ARBA" id="ARBA00022490"/>
    </source>
</evidence>
<evidence type="ECO:0000259" key="8">
    <source>
        <dbReference type="PROSITE" id="PS50824"/>
    </source>
</evidence>
<keyword evidence="3" id="KW-0399">Innate immunity</keyword>
<evidence type="ECO:0000256" key="1">
    <source>
        <dbReference type="ARBA" id="ARBA00004110"/>
    </source>
</evidence>